<evidence type="ECO:0000256" key="1">
    <source>
        <dbReference type="ARBA" id="ARBA00022821"/>
    </source>
</evidence>
<dbReference type="InterPro" id="IPR057135">
    <property type="entry name" value="At4g27190-like_LRR"/>
</dbReference>
<gene>
    <name evidence="4" type="ORF">V5N11_018627</name>
</gene>
<dbReference type="Pfam" id="PF23247">
    <property type="entry name" value="LRR_RPS2"/>
    <property type="match status" value="1"/>
</dbReference>
<dbReference type="AlphaFoldDB" id="A0ABD0ZIR2"/>
<dbReference type="PANTHER" id="PTHR33463">
    <property type="entry name" value="NB-ARC DOMAIN-CONTAINING PROTEIN-RELATED"/>
    <property type="match status" value="1"/>
</dbReference>
<dbReference type="PANTHER" id="PTHR33463:SF220">
    <property type="entry name" value="NB-ARC DOMAIN-CONTAINING PROTEIN"/>
    <property type="match status" value="1"/>
</dbReference>
<proteinExistence type="predicted"/>
<dbReference type="SUPFAM" id="SSF52058">
    <property type="entry name" value="L domain-like"/>
    <property type="match status" value="1"/>
</dbReference>
<reference evidence="4 5" key="1">
    <citation type="submission" date="2024-04" db="EMBL/GenBank/DDBJ databases">
        <title>Genome assembly C_amara_ONT_v2.</title>
        <authorList>
            <person name="Yant L."/>
            <person name="Moore C."/>
            <person name="Slenker M."/>
        </authorList>
    </citation>
    <scope>NUCLEOTIDE SEQUENCE [LARGE SCALE GENOMIC DNA]</scope>
    <source>
        <tissue evidence="4">Leaf</tissue>
    </source>
</reference>
<evidence type="ECO:0000259" key="3">
    <source>
        <dbReference type="Pfam" id="PF23247"/>
    </source>
</evidence>
<dbReference type="InterPro" id="IPR032675">
    <property type="entry name" value="LRR_dom_sf"/>
</dbReference>
<keyword evidence="5" id="KW-1185">Reference proteome</keyword>
<evidence type="ECO:0000313" key="5">
    <source>
        <dbReference type="Proteomes" id="UP001558713"/>
    </source>
</evidence>
<dbReference type="Gene3D" id="3.80.10.10">
    <property type="entry name" value="Ribonuclease Inhibitor"/>
    <property type="match status" value="1"/>
</dbReference>
<dbReference type="Proteomes" id="UP001558713">
    <property type="component" value="Unassembled WGS sequence"/>
</dbReference>
<name>A0ABD0ZIR2_CARAN</name>
<dbReference type="EMBL" id="JBANAX010000749">
    <property type="protein sequence ID" value="KAL1194568.1"/>
    <property type="molecule type" value="Genomic_DNA"/>
</dbReference>
<accession>A0ABD0ZIR2</accession>
<feature type="signal peptide" evidence="2">
    <location>
        <begin position="1"/>
        <end position="25"/>
    </location>
</feature>
<evidence type="ECO:0000256" key="2">
    <source>
        <dbReference type="SAM" id="SignalP"/>
    </source>
</evidence>
<evidence type="ECO:0000313" key="4">
    <source>
        <dbReference type="EMBL" id="KAL1194568.1"/>
    </source>
</evidence>
<sequence length="162" mass="18526">MDSSSLHNLTCLCLTNLSIVCIVNCHNIKDLTWLLFAPNLVYLDITFSEEVEEIINKEKAINLTAGVTHPFQNLEVLSLTSLPNLENIYWSPLPFPSLRRISAFGCSKLRKLPLNAMSVPRIDEFSIAMLPQKQETELEWEDEDTKNRFLPSFSEVIIFLIL</sequence>
<dbReference type="InterPro" id="IPR050905">
    <property type="entry name" value="Plant_NBS-LRR"/>
</dbReference>
<feature type="domain" description="Disease resistance protein At4g27190-like leucine-rich repeats" evidence="3">
    <location>
        <begin position="12"/>
        <end position="112"/>
    </location>
</feature>
<organism evidence="4 5">
    <name type="scientific">Cardamine amara subsp. amara</name>
    <dbReference type="NCBI Taxonomy" id="228776"/>
    <lineage>
        <taxon>Eukaryota</taxon>
        <taxon>Viridiplantae</taxon>
        <taxon>Streptophyta</taxon>
        <taxon>Embryophyta</taxon>
        <taxon>Tracheophyta</taxon>
        <taxon>Spermatophyta</taxon>
        <taxon>Magnoliopsida</taxon>
        <taxon>eudicotyledons</taxon>
        <taxon>Gunneridae</taxon>
        <taxon>Pentapetalae</taxon>
        <taxon>rosids</taxon>
        <taxon>malvids</taxon>
        <taxon>Brassicales</taxon>
        <taxon>Brassicaceae</taxon>
        <taxon>Cardamineae</taxon>
        <taxon>Cardamine</taxon>
    </lineage>
</organism>
<keyword evidence="1" id="KW-0611">Plant defense</keyword>
<keyword evidence="2" id="KW-0732">Signal</keyword>
<comment type="caution">
    <text evidence="4">The sequence shown here is derived from an EMBL/GenBank/DDBJ whole genome shotgun (WGS) entry which is preliminary data.</text>
</comment>
<protein>
    <submittedName>
        <fullName evidence="4">Disease resistance protein</fullName>
    </submittedName>
</protein>
<feature type="chain" id="PRO_5044838436" evidence="2">
    <location>
        <begin position="26"/>
        <end position="162"/>
    </location>
</feature>